<keyword evidence="3" id="KW-1185">Reference proteome</keyword>
<dbReference type="STRING" id="200324.A0A2N5TLF9"/>
<organism evidence="2 3">
    <name type="scientific">Puccinia coronata f. sp. avenae</name>
    <dbReference type="NCBI Taxonomy" id="200324"/>
    <lineage>
        <taxon>Eukaryota</taxon>
        <taxon>Fungi</taxon>
        <taxon>Dikarya</taxon>
        <taxon>Basidiomycota</taxon>
        <taxon>Pucciniomycotina</taxon>
        <taxon>Pucciniomycetes</taxon>
        <taxon>Pucciniales</taxon>
        <taxon>Pucciniaceae</taxon>
        <taxon>Puccinia</taxon>
    </lineage>
</organism>
<dbReference type="OrthoDB" id="6287725at2759"/>
<gene>
    <name evidence="2" type="ORF">PCANC_22907</name>
</gene>
<comment type="caution">
    <text evidence="2">The sequence shown here is derived from an EMBL/GenBank/DDBJ whole genome shotgun (WGS) entry which is preliminary data.</text>
</comment>
<name>A0A2N5TLF9_9BASI</name>
<evidence type="ECO:0000313" key="3">
    <source>
        <dbReference type="Proteomes" id="UP000235388"/>
    </source>
</evidence>
<accession>A0A2N5TLF9</accession>
<sequence>MPHYHSIPTPPMMGNSRDYQDHSATVSNLEVLDTIVLLPYSAASSFVIGVQIHKISSCRPHLITNLAKSLERSRSNPPSEGRFATDDLAKLDLITRPSISTTGATTCPAFQLAAVKEPCACSVELLHARPPNVPEPNNFFNIILVASPVHPNHLWPLYRLPDDDIPSEALPDQPKDSSDTKEGGWTISIISSSQSTFYNYHYPEKICTTDSNHRTSLAACTVNQRQLLPQTFSTEEAANLRCNLVKRLVITMPSIHCALPSFLSPLASILTADKAKGVYYKGAAPDVREAALNAPSSALNCGSFGSAVEASSTTENKAENVDKKIVEGQEAAAKEDAPAEGPPLKKMKTCRDISNRSTSDGAPRPSDGTSAPPRGASGPAPRASTPSKHASGFSKRARHGRNASAISTVSIFYVRHRCERHPHLDGDVYAHAVKSWLQNWSNCLVCLREEYNHTQNRANNILRRLIELTLCQQELQGLLHGRIWPSLARQESLFPLIIEELAMSAITHGSNSARFTEMAAYRGRTLAPFTIKEDKYLTPWHDSVAAWADKFDGPTVIKRHGTFAVIKYPRHLAPTLNVLQTCL</sequence>
<evidence type="ECO:0000313" key="2">
    <source>
        <dbReference type="EMBL" id="PLW26337.1"/>
    </source>
</evidence>
<feature type="region of interest" description="Disordered" evidence="1">
    <location>
        <begin position="329"/>
        <end position="401"/>
    </location>
</feature>
<protein>
    <submittedName>
        <fullName evidence="2">Uncharacterized protein</fullName>
    </submittedName>
</protein>
<evidence type="ECO:0000256" key="1">
    <source>
        <dbReference type="SAM" id="MobiDB-lite"/>
    </source>
</evidence>
<proteinExistence type="predicted"/>
<feature type="compositionally biased region" description="Low complexity" evidence="1">
    <location>
        <begin position="370"/>
        <end position="384"/>
    </location>
</feature>
<reference evidence="2 3" key="1">
    <citation type="submission" date="2017-11" db="EMBL/GenBank/DDBJ databases">
        <title>De novo assembly and phasing of dikaryotic genomes from two isolates of Puccinia coronata f. sp. avenae, the causal agent of oat crown rust.</title>
        <authorList>
            <person name="Miller M.E."/>
            <person name="Zhang Y."/>
            <person name="Omidvar V."/>
            <person name="Sperschneider J."/>
            <person name="Schwessinger B."/>
            <person name="Raley C."/>
            <person name="Palmer J.M."/>
            <person name="Garnica D."/>
            <person name="Upadhyaya N."/>
            <person name="Rathjen J."/>
            <person name="Taylor J.M."/>
            <person name="Park R.F."/>
            <person name="Dodds P.N."/>
            <person name="Hirsch C.D."/>
            <person name="Kianian S.F."/>
            <person name="Figueroa M."/>
        </authorList>
    </citation>
    <scope>NUCLEOTIDE SEQUENCE [LARGE SCALE GENOMIC DNA]</scope>
    <source>
        <strain evidence="2">12NC29</strain>
    </source>
</reference>
<dbReference type="Proteomes" id="UP000235388">
    <property type="component" value="Unassembled WGS sequence"/>
</dbReference>
<dbReference type="EMBL" id="PGCJ01000549">
    <property type="protein sequence ID" value="PLW26337.1"/>
    <property type="molecule type" value="Genomic_DNA"/>
</dbReference>
<dbReference type="AlphaFoldDB" id="A0A2N5TLF9"/>